<reference evidence="10" key="1">
    <citation type="journal article" date="2019" name="Int. J. Syst. Evol. Microbiol.">
        <title>The Global Catalogue of Microorganisms (GCM) 10K type strain sequencing project: providing services to taxonomists for standard genome sequencing and annotation.</title>
        <authorList>
            <consortium name="The Broad Institute Genomics Platform"/>
            <consortium name="The Broad Institute Genome Sequencing Center for Infectious Disease"/>
            <person name="Wu L."/>
            <person name="Ma J."/>
        </authorList>
    </citation>
    <scope>NUCLEOTIDE SEQUENCE [LARGE SCALE GENOMIC DNA]</scope>
    <source>
        <strain evidence="10">JCM 4087</strain>
    </source>
</reference>
<name>A0ABW1E9M7_9BACT</name>
<keyword evidence="5 7" id="KW-0687">Ribonucleoprotein</keyword>
<comment type="similarity">
    <text evidence="1 7">Belongs to the bacterial ribosomal protein bL9 family.</text>
</comment>
<dbReference type="EMBL" id="JBHSPH010000001">
    <property type="protein sequence ID" value="MFC5860940.1"/>
    <property type="molecule type" value="Genomic_DNA"/>
</dbReference>
<keyword evidence="4 7" id="KW-0689">Ribosomal protein</keyword>
<evidence type="ECO:0000256" key="4">
    <source>
        <dbReference type="ARBA" id="ARBA00022980"/>
    </source>
</evidence>
<dbReference type="NCBIfam" id="TIGR00158">
    <property type="entry name" value="L9"/>
    <property type="match status" value="1"/>
</dbReference>
<keyword evidence="3 7" id="KW-0694">RNA-binding</keyword>
<dbReference type="SUPFAM" id="SSF55658">
    <property type="entry name" value="L9 N-domain-like"/>
    <property type="match status" value="1"/>
</dbReference>
<evidence type="ECO:0000256" key="5">
    <source>
        <dbReference type="ARBA" id="ARBA00023274"/>
    </source>
</evidence>
<keyword evidence="10" id="KW-1185">Reference proteome</keyword>
<dbReference type="InterPro" id="IPR036935">
    <property type="entry name" value="Ribosomal_bL9_N_sf"/>
</dbReference>
<evidence type="ECO:0000256" key="3">
    <source>
        <dbReference type="ARBA" id="ARBA00022884"/>
    </source>
</evidence>
<evidence type="ECO:0000256" key="6">
    <source>
        <dbReference type="ARBA" id="ARBA00035292"/>
    </source>
</evidence>
<dbReference type="Gene3D" id="3.40.5.10">
    <property type="entry name" value="Ribosomal protein L9, N-terminal domain"/>
    <property type="match status" value="1"/>
</dbReference>
<proteinExistence type="inferred from homology"/>
<comment type="function">
    <text evidence="7">Binds to the 23S rRNA.</text>
</comment>
<dbReference type="Proteomes" id="UP001596091">
    <property type="component" value="Unassembled WGS sequence"/>
</dbReference>
<dbReference type="Pfam" id="PF03948">
    <property type="entry name" value="Ribosomal_L9_C"/>
    <property type="match status" value="1"/>
</dbReference>
<sequence>MEVILKEDVANLGHRGDVVKVADGYGRNFLLPRKLALQATANNKAVIEQMKAAAARRSATEKAQAEALAAQLEPLTLSFTRKSGENGHLFGSVTSADIAHELETKGFDVDRRKIQLVEPIKAVGETSVAIKLYREVTAHVKVTVAAEGAAEAETAEAVAAV</sequence>
<dbReference type="InterPro" id="IPR036791">
    <property type="entry name" value="Ribosomal_bL9_C_sf"/>
</dbReference>
<dbReference type="RefSeq" id="WP_263334805.1">
    <property type="nucleotide sequence ID" value="NZ_JAGSYH010000002.1"/>
</dbReference>
<dbReference type="GO" id="GO:0005840">
    <property type="term" value="C:ribosome"/>
    <property type="evidence" value="ECO:0007669"/>
    <property type="project" value="UniProtKB-KW"/>
</dbReference>
<dbReference type="HAMAP" id="MF_00503">
    <property type="entry name" value="Ribosomal_bL9"/>
    <property type="match status" value="1"/>
</dbReference>
<dbReference type="InterPro" id="IPR020594">
    <property type="entry name" value="Ribosomal_bL9_bac/chp"/>
</dbReference>
<dbReference type="InterPro" id="IPR020069">
    <property type="entry name" value="Ribosomal_bL9_C"/>
</dbReference>
<evidence type="ECO:0000259" key="8">
    <source>
        <dbReference type="PROSITE" id="PS00651"/>
    </source>
</evidence>
<comment type="caution">
    <text evidence="9">The sequence shown here is derived from an EMBL/GenBank/DDBJ whole genome shotgun (WGS) entry which is preliminary data.</text>
</comment>
<dbReference type="SUPFAM" id="SSF55653">
    <property type="entry name" value="Ribosomal protein L9 C-domain"/>
    <property type="match status" value="1"/>
</dbReference>
<feature type="domain" description="Ribosomal protein L9" evidence="8">
    <location>
        <begin position="13"/>
        <end position="40"/>
    </location>
</feature>
<keyword evidence="2 7" id="KW-0699">rRNA-binding</keyword>
<dbReference type="Pfam" id="PF01281">
    <property type="entry name" value="Ribosomal_L9_N"/>
    <property type="match status" value="1"/>
</dbReference>
<evidence type="ECO:0000313" key="9">
    <source>
        <dbReference type="EMBL" id="MFC5860940.1"/>
    </source>
</evidence>
<dbReference type="PANTHER" id="PTHR21368">
    <property type="entry name" value="50S RIBOSOMAL PROTEIN L9"/>
    <property type="match status" value="1"/>
</dbReference>
<evidence type="ECO:0000256" key="2">
    <source>
        <dbReference type="ARBA" id="ARBA00022730"/>
    </source>
</evidence>
<gene>
    <name evidence="7 9" type="primary">rplI</name>
    <name evidence="9" type="ORF">ACFPT7_01390</name>
</gene>
<evidence type="ECO:0000256" key="1">
    <source>
        <dbReference type="ARBA" id="ARBA00010605"/>
    </source>
</evidence>
<dbReference type="PROSITE" id="PS00651">
    <property type="entry name" value="RIBOSOMAL_L9"/>
    <property type="match status" value="1"/>
</dbReference>
<dbReference type="InterPro" id="IPR009027">
    <property type="entry name" value="Ribosomal_bL9/RNase_H1_N"/>
</dbReference>
<dbReference type="InterPro" id="IPR000244">
    <property type="entry name" value="Ribosomal_bL9"/>
</dbReference>
<dbReference type="InterPro" id="IPR020070">
    <property type="entry name" value="Ribosomal_bL9_N"/>
</dbReference>
<accession>A0ABW1E9M7</accession>
<evidence type="ECO:0000256" key="7">
    <source>
        <dbReference type="HAMAP-Rule" id="MF_00503"/>
    </source>
</evidence>
<protein>
    <recommendedName>
        <fullName evidence="6 7">Large ribosomal subunit protein bL9</fullName>
    </recommendedName>
</protein>
<dbReference type="Gene3D" id="3.10.430.100">
    <property type="entry name" value="Ribosomal protein L9, C-terminal domain"/>
    <property type="match status" value="1"/>
</dbReference>
<organism evidence="9 10">
    <name type="scientific">Acidicapsa dinghuensis</name>
    <dbReference type="NCBI Taxonomy" id="2218256"/>
    <lineage>
        <taxon>Bacteria</taxon>
        <taxon>Pseudomonadati</taxon>
        <taxon>Acidobacteriota</taxon>
        <taxon>Terriglobia</taxon>
        <taxon>Terriglobales</taxon>
        <taxon>Acidobacteriaceae</taxon>
        <taxon>Acidicapsa</taxon>
    </lineage>
</organism>
<evidence type="ECO:0000313" key="10">
    <source>
        <dbReference type="Proteomes" id="UP001596091"/>
    </source>
</evidence>